<evidence type="ECO:0000256" key="1">
    <source>
        <dbReference type="PROSITE-ProRule" id="PRU00420"/>
    </source>
</evidence>
<dbReference type="KEGG" id="elim:B2M23_04060"/>
<dbReference type="EMBL" id="CP019962">
    <property type="protein sequence ID" value="ARD64766.1"/>
    <property type="molecule type" value="Genomic_DNA"/>
</dbReference>
<dbReference type="GO" id="GO:0016301">
    <property type="term" value="F:kinase activity"/>
    <property type="evidence" value="ECO:0007669"/>
    <property type="project" value="TreeGrafter"/>
</dbReference>
<dbReference type="Gene3D" id="2.40.33.40">
    <property type="entry name" value="Phosphotransferase system, glucitol/sorbitol-specific IIA component"/>
    <property type="match status" value="1"/>
</dbReference>
<dbReference type="InterPro" id="IPR004716">
    <property type="entry name" value="PTS_IIA_glucitol/sorbitol-sp"/>
</dbReference>
<dbReference type="GeneID" id="68361642"/>
<dbReference type="GO" id="GO:0005737">
    <property type="term" value="C:cytoplasm"/>
    <property type="evidence" value="ECO:0007669"/>
    <property type="project" value="InterPro"/>
</dbReference>
<organism evidence="2 4">
    <name type="scientific">Eubacterium limosum</name>
    <dbReference type="NCBI Taxonomy" id="1736"/>
    <lineage>
        <taxon>Bacteria</taxon>
        <taxon>Bacillati</taxon>
        <taxon>Bacillota</taxon>
        <taxon>Clostridia</taxon>
        <taxon>Eubacteriales</taxon>
        <taxon>Eubacteriaceae</taxon>
        <taxon>Eubacterium</taxon>
    </lineage>
</organism>
<dbReference type="GO" id="GO:0009401">
    <property type="term" value="P:phosphoenolpyruvate-dependent sugar phosphotransferase system"/>
    <property type="evidence" value="ECO:0007669"/>
    <property type="project" value="InterPro"/>
</dbReference>
<evidence type="ECO:0000313" key="5">
    <source>
        <dbReference type="Proteomes" id="UP001215087"/>
    </source>
</evidence>
<dbReference type="EMBL" id="JAQSVD010000015">
    <property type="protein sequence ID" value="MDE1472432.1"/>
    <property type="molecule type" value="Genomic_DNA"/>
</dbReference>
<dbReference type="RefSeq" id="WP_013378528.1">
    <property type="nucleotide sequence ID" value="NZ_CP019962.1"/>
</dbReference>
<keyword evidence="5" id="KW-1185">Reference proteome</keyword>
<dbReference type="Proteomes" id="UP000192391">
    <property type="component" value="Chromosome"/>
</dbReference>
<reference evidence="3 5" key="4">
    <citation type="submission" date="2023-02" db="EMBL/GenBank/DDBJ databases">
        <title>Comparative genome analysis of Eubacterium limosum species.</title>
        <authorList>
            <person name="Bak J.E."/>
        </authorList>
    </citation>
    <scope>NUCLEOTIDE SEQUENCE [LARGE SCALE GENOMIC DNA]</scope>
    <source>
        <strain evidence="3 5">KGMB01548</strain>
    </source>
</reference>
<name>A0A0U2MC79_EUBLI</name>
<gene>
    <name evidence="2" type="ORF">B2M23_04060</name>
    <name evidence="3" type="ORF">PTZ04_19415</name>
</gene>
<proteinExistence type="predicted"/>
<dbReference type="PANTHER" id="PTHR40398:SF1">
    <property type="entry name" value="PTS SYSTEM GLUCITOL_SORBITOL-SPECIFIC EIIA COMPONENT"/>
    <property type="match status" value="1"/>
</dbReference>
<reference evidence="2" key="1">
    <citation type="journal article" date="2015" name="Genome Announc.">
        <title>Draft Genome Sequence of Chemolithoautotrophic Acetogenic Butanol-Producing Eubacterium limosum ATCC 8486.</title>
        <authorList>
            <person name="Song Y."/>
            <person name="Cho B.K."/>
        </authorList>
    </citation>
    <scope>NUCLEOTIDE SEQUENCE</scope>
    <source>
        <strain evidence="2">ATCC 8486</strain>
    </source>
</reference>
<dbReference type="PANTHER" id="PTHR40398">
    <property type="entry name" value="PTS SYSTEM GLUCITOL/SORBITOL-SPECIFIC EIIA COMPONENT"/>
    <property type="match status" value="1"/>
</dbReference>
<reference evidence="4" key="2">
    <citation type="journal article" date="2017" name="Sci. Rep.">
        <title>Determination of the Genome and Primary Transcriptome of Syngas Fermenting Eubacterium limosum ATCC 8486.</title>
        <authorList>
            <person name="Song Y."/>
            <person name="Shin J."/>
            <person name="Jeong Y."/>
            <person name="Jin S."/>
            <person name="Lee J.K."/>
            <person name="Kim D.R."/>
            <person name="Kim S.C."/>
            <person name="Cho S."/>
            <person name="Cho B.K."/>
        </authorList>
    </citation>
    <scope>NUCLEOTIDE SEQUENCE [LARGE SCALE GENOMIC DNA]</scope>
    <source>
        <strain evidence="4">ATCC 8486</strain>
    </source>
</reference>
<dbReference type="InterPro" id="IPR036665">
    <property type="entry name" value="PTS_IIA_glucitol/sorbitol_sf"/>
</dbReference>
<dbReference type="AlphaFoldDB" id="A0A0U2MC79"/>
<feature type="modified residue" description="Phosphohistidine; by HPr" evidence="1">
    <location>
        <position position="41"/>
    </location>
</feature>
<sequence length="119" mass="12831">MGYKSTVTEIGPMVQDFIGEKMIIVFNDNAPAALREMAVLHSIEEMEKDIAVNDIIAIGGQEFVVTAVGSEANETFRTMGHCTFCFNGGDTAKIPGHIELLGEGMPEITVGCTIEIIHT</sequence>
<dbReference type="GO" id="GO:0008982">
    <property type="term" value="F:protein-N(PI)-phosphohistidine-sugar phosphotransferase activity"/>
    <property type="evidence" value="ECO:0007669"/>
    <property type="project" value="InterPro"/>
</dbReference>
<evidence type="ECO:0000313" key="2">
    <source>
        <dbReference type="EMBL" id="ARD64766.1"/>
    </source>
</evidence>
<dbReference type="OrthoDB" id="5113885at2"/>
<dbReference type="PROSITE" id="PS51097">
    <property type="entry name" value="PTS_EIIA_TYPE_5"/>
    <property type="match status" value="1"/>
</dbReference>
<dbReference type="Proteomes" id="UP001215087">
    <property type="component" value="Unassembled WGS sequence"/>
</dbReference>
<dbReference type="SUPFAM" id="SSF141530">
    <property type="entry name" value="PTSIIA/GutA-like"/>
    <property type="match status" value="1"/>
</dbReference>
<reference evidence="2" key="3">
    <citation type="submission" date="2017-02" db="EMBL/GenBank/DDBJ databases">
        <title>Integrative analysis reveals regulation of autotrophic growth of syngas fermenting bacteria at the translational level.</title>
        <authorList>
            <person name="Song Y."/>
            <person name="Shin J."/>
            <person name="Jeong Y."/>
            <person name="Jin S."/>
            <person name="Kim D.R."/>
            <person name="Kim S.C."/>
            <person name="Cho S."/>
            <person name="Cho B.-K."/>
        </authorList>
    </citation>
    <scope>NUCLEOTIDE SEQUENCE</scope>
    <source>
        <strain evidence="2">ATCC 8486</strain>
    </source>
</reference>
<protein>
    <submittedName>
        <fullName evidence="3">PTS glucitol/sorbitol transporter subunit IIA</fullName>
    </submittedName>
    <submittedName>
        <fullName evidence="2">PTS sorbitol transporter subunit IIA</fullName>
    </submittedName>
</protein>
<dbReference type="Pfam" id="PF03829">
    <property type="entry name" value="PTSIIA_gutA"/>
    <property type="match status" value="1"/>
</dbReference>
<evidence type="ECO:0000313" key="4">
    <source>
        <dbReference type="Proteomes" id="UP000192391"/>
    </source>
</evidence>
<accession>A0A0U2MC79</accession>
<evidence type="ECO:0000313" key="3">
    <source>
        <dbReference type="EMBL" id="MDE1472432.1"/>
    </source>
</evidence>